<dbReference type="SMR" id="A0A194VWK4"/>
<proteinExistence type="predicted"/>
<keyword evidence="7" id="KW-1185">Reference proteome</keyword>
<keyword evidence="3 6" id="KW-0347">Helicase</keyword>
<dbReference type="Pfam" id="PF00271">
    <property type="entry name" value="Helicase_C"/>
    <property type="match status" value="1"/>
</dbReference>
<dbReference type="Proteomes" id="UP000078559">
    <property type="component" value="Chromosome 4"/>
</dbReference>
<sequence>MSKAQQQKALAPLTTLGNKENSRKYIVATNIAEISLTIDSIVYVVDCGLEKVMTYDPRLRIDILRVAPTSQASAKQRAGRAGSTRSGKCYRLYSEHAFNSCLIKHPLPEIQCCSMSGPIWDILTLQRDPRVDELLTFPYLENPTPC</sequence>
<protein>
    <submittedName>
        <fullName evidence="6">Pre-mRNA-splicing factor ATP-dependent RNA helicase PRP43</fullName>
    </submittedName>
</protein>
<dbReference type="GO" id="GO:0004386">
    <property type="term" value="F:helicase activity"/>
    <property type="evidence" value="ECO:0007669"/>
    <property type="project" value="UniProtKB-KW"/>
</dbReference>
<evidence type="ECO:0000313" key="7">
    <source>
        <dbReference type="Proteomes" id="UP000078559"/>
    </source>
</evidence>
<dbReference type="Gene3D" id="3.40.50.300">
    <property type="entry name" value="P-loop containing nucleotide triphosphate hydrolases"/>
    <property type="match status" value="1"/>
</dbReference>
<dbReference type="PANTHER" id="PTHR18934:SF99">
    <property type="entry name" value="ATP-DEPENDENT RNA HELICASE DHX37-RELATED"/>
    <property type="match status" value="1"/>
</dbReference>
<name>A0A194VWK4_CYTMA</name>
<evidence type="ECO:0000256" key="2">
    <source>
        <dbReference type="ARBA" id="ARBA00022801"/>
    </source>
</evidence>
<keyword evidence="1" id="KW-0547">Nucleotide-binding</keyword>
<accession>A0A194VWK4</accession>
<dbReference type="CDD" id="cd18791">
    <property type="entry name" value="SF2_C_RHA"/>
    <property type="match status" value="1"/>
</dbReference>
<keyword evidence="2" id="KW-0378">Hydrolase</keyword>
<dbReference type="GO" id="GO:0016787">
    <property type="term" value="F:hydrolase activity"/>
    <property type="evidence" value="ECO:0007669"/>
    <property type="project" value="UniProtKB-KW"/>
</dbReference>
<feature type="domain" description="Helicase C-terminal" evidence="5">
    <location>
        <begin position="1"/>
        <end position="130"/>
    </location>
</feature>
<evidence type="ECO:0000256" key="1">
    <source>
        <dbReference type="ARBA" id="ARBA00022741"/>
    </source>
</evidence>
<evidence type="ECO:0000259" key="5">
    <source>
        <dbReference type="PROSITE" id="PS51194"/>
    </source>
</evidence>
<dbReference type="InterPro" id="IPR001650">
    <property type="entry name" value="Helicase_C-like"/>
</dbReference>
<dbReference type="PANTHER" id="PTHR18934">
    <property type="entry name" value="ATP-DEPENDENT RNA HELICASE"/>
    <property type="match status" value="1"/>
</dbReference>
<dbReference type="EMBL" id="CM003101">
    <property type="protein sequence ID" value="KUI68372.1"/>
    <property type="molecule type" value="Genomic_DNA"/>
</dbReference>
<dbReference type="GO" id="GO:0005524">
    <property type="term" value="F:ATP binding"/>
    <property type="evidence" value="ECO:0007669"/>
    <property type="project" value="UniProtKB-KW"/>
</dbReference>
<dbReference type="AlphaFoldDB" id="A0A194VWK4"/>
<dbReference type="PROSITE" id="PS51194">
    <property type="entry name" value="HELICASE_CTER"/>
    <property type="match status" value="1"/>
</dbReference>
<dbReference type="SUPFAM" id="SSF52540">
    <property type="entry name" value="P-loop containing nucleoside triphosphate hydrolases"/>
    <property type="match status" value="1"/>
</dbReference>
<evidence type="ECO:0000256" key="3">
    <source>
        <dbReference type="ARBA" id="ARBA00022806"/>
    </source>
</evidence>
<keyword evidence="4" id="KW-0067">ATP-binding</keyword>
<evidence type="ECO:0000256" key="4">
    <source>
        <dbReference type="ARBA" id="ARBA00022840"/>
    </source>
</evidence>
<reference evidence="6" key="1">
    <citation type="submission" date="2014-12" db="EMBL/GenBank/DDBJ databases">
        <title>Genome Sequence of Valsa Canker Pathogens Uncovers a Specific Adaption of Colonization on Woody Bark.</title>
        <authorList>
            <person name="Yin Z."/>
            <person name="Liu H."/>
            <person name="Gao X."/>
            <person name="Li Z."/>
            <person name="Song N."/>
            <person name="Ke X."/>
            <person name="Dai Q."/>
            <person name="Wu Y."/>
            <person name="Sun Y."/>
            <person name="Xu J.-R."/>
            <person name="Kang Z.K."/>
            <person name="Wang L."/>
            <person name="Huang L."/>
        </authorList>
    </citation>
    <scope>NUCLEOTIDE SEQUENCE [LARGE SCALE GENOMIC DNA]</scope>
    <source>
        <strain evidence="6">03-8</strain>
    </source>
</reference>
<organism evidence="6 7">
    <name type="scientific">Cytospora mali</name>
    <name type="common">Apple Valsa canker fungus</name>
    <name type="synonym">Valsa mali</name>
    <dbReference type="NCBI Taxonomy" id="578113"/>
    <lineage>
        <taxon>Eukaryota</taxon>
        <taxon>Fungi</taxon>
        <taxon>Dikarya</taxon>
        <taxon>Ascomycota</taxon>
        <taxon>Pezizomycotina</taxon>
        <taxon>Sordariomycetes</taxon>
        <taxon>Sordariomycetidae</taxon>
        <taxon>Diaporthales</taxon>
        <taxon>Cytosporaceae</taxon>
        <taxon>Cytospora</taxon>
    </lineage>
</organism>
<dbReference type="OrthoDB" id="4778416at2759"/>
<gene>
    <name evidence="6" type="ORF">VM1G_11573</name>
</gene>
<dbReference type="InterPro" id="IPR027417">
    <property type="entry name" value="P-loop_NTPase"/>
</dbReference>
<evidence type="ECO:0000313" key="6">
    <source>
        <dbReference type="EMBL" id="KUI68372.1"/>
    </source>
</evidence>
<dbReference type="GO" id="GO:0003723">
    <property type="term" value="F:RNA binding"/>
    <property type="evidence" value="ECO:0007669"/>
    <property type="project" value="TreeGrafter"/>
</dbReference>